<protein>
    <submittedName>
        <fullName evidence="2">Uncharacterized protein</fullName>
    </submittedName>
</protein>
<organism evidence="2 3">
    <name type="scientific">Tritrichomonas musculus</name>
    <dbReference type="NCBI Taxonomy" id="1915356"/>
    <lineage>
        <taxon>Eukaryota</taxon>
        <taxon>Metamonada</taxon>
        <taxon>Parabasalia</taxon>
        <taxon>Tritrichomonadida</taxon>
        <taxon>Tritrichomonadidae</taxon>
        <taxon>Tritrichomonas</taxon>
    </lineage>
</organism>
<feature type="compositionally biased region" description="Low complexity" evidence="1">
    <location>
        <begin position="242"/>
        <end position="254"/>
    </location>
</feature>
<comment type="caution">
    <text evidence="2">The sequence shown here is derived from an EMBL/GenBank/DDBJ whole genome shotgun (WGS) entry which is preliminary data.</text>
</comment>
<name>A0ABR2KT56_9EUKA</name>
<proteinExistence type="predicted"/>
<feature type="compositionally biased region" description="Polar residues" evidence="1">
    <location>
        <begin position="116"/>
        <end position="125"/>
    </location>
</feature>
<keyword evidence="3" id="KW-1185">Reference proteome</keyword>
<feature type="region of interest" description="Disordered" evidence="1">
    <location>
        <begin position="269"/>
        <end position="479"/>
    </location>
</feature>
<gene>
    <name evidence="2" type="ORF">M9Y10_022450</name>
</gene>
<feature type="region of interest" description="Disordered" evidence="1">
    <location>
        <begin position="157"/>
        <end position="210"/>
    </location>
</feature>
<evidence type="ECO:0000256" key="1">
    <source>
        <dbReference type="SAM" id="MobiDB-lite"/>
    </source>
</evidence>
<evidence type="ECO:0000313" key="3">
    <source>
        <dbReference type="Proteomes" id="UP001470230"/>
    </source>
</evidence>
<feature type="compositionally biased region" description="Polar residues" evidence="1">
    <location>
        <begin position="192"/>
        <end position="210"/>
    </location>
</feature>
<feature type="region of interest" description="Disordered" evidence="1">
    <location>
        <begin position="225"/>
        <end position="254"/>
    </location>
</feature>
<reference evidence="2 3" key="1">
    <citation type="submission" date="2024-04" db="EMBL/GenBank/DDBJ databases">
        <title>Tritrichomonas musculus Genome.</title>
        <authorList>
            <person name="Alves-Ferreira E."/>
            <person name="Grigg M."/>
            <person name="Lorenzi H."/>
            <person name="Galac M."/>
        </authorList>
    </citation>
    <scope>NUCLEOTIDE SEQUENCE [LARGE SCALE GENOMIC DNA]</scope>
    <source>
        <strain evidence="2 3">EAF2021</strain>
    </source>
</reference>
<evidence type="ECO:0000313" key="2">
    <source>
        <dbReference type="EMBL" id="KAK8894018.1"/>
    </source>
</evidence>
<feature type="compositionally biased region" description="Polar residues" evidence="1">
    <location>
        <begin position="425"/>
        <end position="436"/>
    </location>
</feature>
<feature type="compositionally biased region" description="Polar residues" evidence="1">
    <location>
        <begin position="348"/>
        <end position="379"/>
    </location>
</feature>
<feature type="compositionally biased region" description="Basic and acidic residues" evidence="1">
    <location>
        <begin position="518"/>
        <end position="530"/>
    </location>
</feature>
<feature type="region of interest" description="Disordered" evidence="1">
    <location>
        <begin position="500"/>
        <end position="569"/>
    </location>
</feature>
<feature type="compositionally biased region" description="Acidic residues" evidence="1">
    <location>
        <begin position="413"/>
        <end position="424"/>
    </location>
</feature>
<sequence length="569" mass="64590">MIDHREVQHLIRQNKKIKAKIVEQARVYQEERAKLKAINRSLQKTLEDEKEKNRATIEEFNAKIIALEAELKRVRSNEPQVTNYTTARSRPLKPISFAQLEAESKRLAEETNRIIQQTQSPSKTFFMSPPPPNVSNNAYQTSKFSNSQSYRTRYQFNLSDNYPSSNNFNQIPQQLPQQQPQQFQQSIPQQNYGKTQPYLNPTNNKITNSDNSARQENYNVQQIYQQTQQKPQKNSTLPSPQPNSNSFPFSSNQQLNNPAQNIVIEEEEELETNHDQQIDDASNDLLSDDTVPAEDENPVINDTINNSQSDDQKEQKQSQQNTAHESSKSSSISSGQTQPPAATKEQKSSPPKNSPANEPNKNKTQNPTINQISVSNNKKPQNKADQKAATSPGISVIINDESKNSEDPFADNFLDDDFREEEPNSNDQSQQKQQEAPMQEKVQQNQKEEQPKSAQPEKQKQPAKESPPTPKKDTFMNDIPSTIFDDISFNHDVMGSDLDMEAAFNAPSQSITQTNNSNEKKKVEDKEKKSVGKQNNKKNETQEDVDEIHVPSAGSWSFPSSQIQIEGFD</sequence>
<accession>A0ABR2KT56</accession>
<feature type="region of interest" description="Disordered" evidence="1">
    <location>
        <begin position="116"/>
        <end position="140"/>
    </location>
</feature>
<dbReference type="EMBL" id="JAPFFF010000003">
    <property type="protein sequence ID" value="KAK8894018.1"/>
    <property type="molecule type" value="Genomic_DNA"/>
</dbReference>
<feature type="compositionally biased region" description="Basic and acidic residues" evidence="1">
    <location>
        <begin position="446"/>
        <end position="463"/>
    </location>
</feature>
<feature type="compositionally biased region" description="Low complexity" evidence="1">
    <location>
        <begin position="166"/>
        <end position="191"/>
    </location>
</feature>
<feature type="compositionally biased region" description="Polar residues" evidence="1">
    <location>
        <begin position="554"/>
        <end position="569"/>
    </location>
</feature>
<dbReference type="Proteomes" id="UP001470230">
    <property type="component" value="Unassembled WGS sequence"/>
</dbReference>